<dbReference type="InterPro" id="IPR051316">
    <property type="entry name" value="Zinc-reg_GTPase_activator"/>
</dbReference>
<dbReference type="PANTHER" id="PTHR13748">
    <property type="entry name" value="COBW-RELATED"/>
    <property type="match status" value="1"/>
</dbReference>
<feature type="domain" description="CobW C-terminal" evidence="8">
    <location>
        <begin position="261"/>
        <end position="355"/>
    </location>
</feature>
<keyword evidence="2" id="KW-0378">Hydrolase</keyword>
<organism evidence="9 10">
    <name type="scientific">Duganella fentianensis</name>
    <dbReference type="NCBI Taxonomy" id="2692177"/>
    <lineage>
        <taxon>Bacteria</taxon>
        <taxon>Pseudomonadati</taxon>
        <taxon>Pseudomonadota</taxon>
        <taxon>Betaproteobacteria</taxon>
        <taxon>Burkholderiales</taxon>
        <taxon>Oxalobacteraceae</taxon>
        <taxon>Telluria group</taxon>
        <taxon>Duganella</taxon>
    </lineage>
</organism>
<dbReference type="SUPFAM" id="SSF90002">
    <property type="entry name" value="Hypothetical protein YjiA, C-terminal domain"/>
    <property type="match status" value="1"/>
</dbReference>
<comment type="function">
    <text evidence="5">Zinc chaperone that directly transfers zinc cofactor to target proteins, thereby activating them. Zinc is transferred from the CXCC motif in the GTPase domain to the zinc binding site in target proteins in a process requiring GTP hydrolysis.</text>
</comment>
<evidence type="ECO:0000313" key="10">
    <source>
        <dbReference type="Proteomes" id="UP000444316"/>
    </source>
</evidence>
<keyword evidence="3" id="KW-0143">Chaperone</keyword>
<proteinExistence type="inferred from homology"/>
<evidence type="ECO:0000259" key="8">
    <source>
        <dbReference type="SMART" id="SM00833"/>
    </source>
</evidence>
<dbReference type="Pfam" id="PF02492">
    <property type="entry name" value="cobW"/>
    <property type="match status" value="1"/>
</dbReference>
<dbReference type="SUPFAM" id="SSF52540">
    <property type="entry name" value="P-loop containing nucleoside triphosphate hydrolases"/>
    <property type="match status" value="1"/>
</dbReference>
<dbReference type="InterPro" id="IPR027417">
    <property type="entry name" value="P-loop_NTPase"/>
</dbReference>
<gene>
    <name evidence="9" type="ORF">GTP23_15420</name>
</gene>
<dbReference type="EMBL" id="WWCL01000003">
    <property type="protein sequence ID" value="MYN46439.1"/>
    <property type="molecule type" value="Genomic_DNA"/>
</dbReference>
<keyword evidence="10" id="KW-1185">Reference proteome</keyword>
<comment type="similarity">
    <text evidence="4">Belongs to the SIMIBI class G3E GTPase family. ZNG1 subfamily.</text>
</comment>
<dbReference type="AlphaFoldDB" id="A0A845HZN7"/>
<evidence type="ECO:0000256" key="4">
    <source>
        <dbReference type="ARBA" id="ARBA00034320"/>
    </source>
</evidence>
<dbReference type="SMART" id="SM00833">
    <property type="entry name" value="CobW_C"/>
    <property type="match status" value="1"/>
</dbReference>
<dbReference type="GO" id="GO:0016787">
    <property type="term" value="F:hydrolase activity"/>
    <property type="evidence" value="ECO:0007669"/>
    <property type="project" value="UniProtKB-KW"/>
</dbReference>
<evidence type="ECO:0000256" key="3">
    <source>
        <dbReference type="ARBA" id="ARBA00023186"/>
    </source>
</evidence>
<reference evidence="9" key="1">
    <citation type="submission" date="2019-12" db="EMBL/GenBank/DDBJ databases">
        <title>Novel species isolated from a subtropical stream in China.</title>
        <authorList>
            <person name="Lu H."/>
        </authorList>
    </citation>
    <scope>NUCLEOTIDE SEQUENCE [LARGE SCALE GENOMIC DNA]</scope>
    <source>
        <strain evidence="9">FT93W</strain>
    </source>
</reference>
<keyword evidence="1" id="KW-0547">Nucleotide-binding</keyword>
<dbReference type="GO" id="GO:0005737">
    <property type="term" value="C:cytoplasm"/>
    <property type="evidence" value="ECO:0007669"/>
    <property type="project" value="TreeGrafter"/>
</dbReference>
<dbReference type="InterPro" id="IPR036627">
    <property type="entry name" value="CobW-likC_sf"/>
</dbReference>
<dbReference type="InterPro" id="IPR003495">
    <property type="entry name" value="CobW/HypB/UreG_nucleotide-bd"/>
</dbReference>
<evidence type="ECO:0000256" key="1">
    <source>
        <dbReference type="ARBA" id="ARBA00022741"/>
    </source>
</evidence>
<evidence type="ECO:0000256" key="5">
    <source>
        <dbReference type="ARBA" id="ARBA00045658"/>
    </source>
</evidence>
<name>A0A845HZN7_9BURK</name>
<accession>A0A845HZN7</accession>
<dbReference type="InterPro" id="IPR011629">
    <property type="entry name" value="CobW-like_C"/>
</dbReference>
<dbReference type="Pfam" id="PF07683">
    <property type="entry name" value="CobW_C"/>
    <property type="match status" value="1"/>
</dbReference>
<evidence type="ECO:0000313" key="9">
    <source>
        <dbReference type="EMBL" id="MYN46439.1"/>
    </source>
</evidence>
<dbReference type="Proteomes" id="UP000444316">
    <property type="component" value="Unassembled WGS sequence"/>
</dbReference>
<dbReference type="GO" id="GO:0000166">
    <property type="term" value="F:nucleotide binding"/>
    <property type="evidence" value="ECO:0007669"/>
    <property type="project" value="UniProtKB-KW"/>
</dbReference>
<dbReference type="CDD" id="cd03112">
    <property type="entry name" value="CobW-like"/>
    <property type="match status" value="1"/>
</dbReference>
<feature type="region of interest" description="Disordered" evidence="7">
    <location>
        <begin position="227"/>
        <end position="254"/>
    </location>
</feature>
<comment type="catalytic activity">
    <reaction evidence="6">
        <text>GTP + H2O = GDP + phosphate + H(+)</text>
        <dbReference type="Rhea" id="RHEA:19669"/>
        <dbReference type="ChEBI" id="CHEBI:15377"/>
        <dbReference type="ChEBI" id="CHEBI:15378"/>
        <dbReference type="ChEBI" id="CHEBI:37565"/>
        <dbReference type="ChEBI" id="CHEBI:43474"/>
        <dbReference type="ChEBI" id="CHEBI:58189"/>
    </reaction>
    <physiologicalReaction direction="left-to-right" evidence="6">
        <dbReference type="Rhea" id="RHEA:19670"/>
    </physiologicalReaction>
</comment>
<dbReference type="RefSeq" id="WP_161035959.1">
    <property type="nucleotide sequence ID" value="NZ_WWCL01000003.1"/>
</dbReference>
<dbReference type="Gene3D" id="3.40.50.300">
    <property type="entry name" value="P-loop containing nucleotide triphosphate hydrolases"/>
    <property type="match status" value="1"/>
</dbReference>
<evidence type="ECO:0000256" key="2">
    <source>
        <dbReference type="ARBA" id="ARBA00022801"/>
    </source>
</evidence>
<dbReference type="PANTHER" id="PTHR13748:SF62">
    <property type="entry name" value="COBW DOMAIN-CONTAINING PROTEIN"/>
    <property type="match status" value="1"/>
</dbReference>
<dbReference type="Gene3D" id="3.30.1220.10">
    <property type="entry name" value="CobW-like, C-terminal domain"/>
    <property type="match status" value="1"/>
</dbReference>
<evidence type="ECO:0000256" key="7">
    <source>
        <dbReference type="SAM" id="MobiDB-lite"/>
    </source>
</evidence>
<sequence>MALIPTTILTGFLGAGKTTLLNRILQEQHGMRIAVIENEFGQENIDNEILVQDSSEQIIEMNNGCICCTVRGDLIVALSKLAQQREAGTLQFDRVVIETTGLANPGPVAQTFFVDEEVGTYYMLDAVVTVVDARHAMDQLDQHEEAQRQVGFADKLLLSKTDLVTPEQLAALTERLKRINPRAAISTSDFGRAPLSEVLDLKGFMLNDKLELDPDFLRTEQTHEEGHVHDEHCGHHHHEHEHCDHHEHGHNHHHAHHSDDIAAFVFKSNRPFDPAKLDDFLGGLVNAYGPRMLRYKGVLWMREADRKVVFQGVHQIMGSDLGAKWGENDVRGSKMVFIGKNLPKDIFISGLEQCLV</sequence>
<comment type="caution">
    <text evidence="9">The sequence shown here is derived from an EMBL/GenBank/DDBJ whole genome shotgun (WGS) entry which is preliminary data.</text>
</comment>
<evidence type="ECO:0000256" key="6">
    <source>
        <dbReference type="ARBA" id="ARBA00049117"/>
    </source>
</evidence>
<protein>
    <submittedName>
        <fullName evidence="9">GTP-binding protein</fullName>
    </submittedName>
</protein>